<dbReference type="EMBL" id="LLXI01000006">
    <property type="protein sequence ID" value="PKY37596.1"/>
    <property type="molecule type" value="Genomic_DNA"/>
</dbReference>
<evidence type="ECO:0000256" key="9">
    <source>
        <dbReference type="RuleBase" id="RU000488"/>
    </source>
</evidence>
<proteinExistence type="inferred from homology"/>
<evidence type="ECO:0000256" key="7">
    <source>
        <dbReference type="ARBA" id="ARBA00023136"/>
    </source>
</evidence>
<evidence type="ECO:0000256" key="8">
    <source>
        <dbReference type="PROSITE-ProRule" id="PRU00282"/>
    </source>
</evidence>
<feature type="transmembrane region" description="Helical" evidence="10">
    <location>
        <begin position="273"/>
        <end position="297"/>
    </location>
</feature>
<organism evidence="11 12">
    <name type="scientific">Rhizophagus irregularis</name>
    <dbReference type="NCBI Taxonomy" id="588596"/>
    <lineage>
        <taxon>Eukaryota</taxon>
        <taxon>Fungi</taxon>
        <taxon>Fungi incertae sedis</taxon>
        <taxon>Mucoromycota</taxon>
        <taxon>Glomeromycotina</taxon>
        <taxon>Glomeromycetes</taxon>
        <taxon>Glomerales</taxon>
        <taxon>Glomeraceae</taxon>
        <taxon>Rhizophagus</taxon>
    </lineage>
</organism>
<dbReference type="VEuPathDB" id="FungiDB:FUN_023420"/>
<dbReference type="InterPro" id="IPR023395">
    <property type="entry name" value="MCP_dom_sf"/>
</dbReference>
<dbReference type="PANTHER" id="PTHR45667">
    <property type="entry name" value="S-ADENOSYLMETHIONINE MITOCHONDRIAL CARRIER PROTEIN"/>
    <property type="match status" value="1"/>
</dbReference>
<evidence type="ECO:0000256" key="3">
    <source>
        <dbReference type="ARBA" id="ARBA00022448"/>
    </source>
</evidence>
<evidence type="ECO:0000313" key="12">
    <source>
        <dbReference type="Proteomes" id="UP000234323"/>
    </source>
</evidence>
<keyword evidence="4 8" id="KW-0812">Transmembrane</keyword>
<evidence type="ECO:0000256" key="5">
    <source>
        <dbReference type="ARBA" id="ARBA00022737"/>
    </source>
</evidence>
<dbReference type="GO" id="GO:0016020">
    <property type="term" value="C:membrane"/>
    <property type="evidence" value="ECO:0007669"/>
    <property type="project" value="UniProtKB-SubCell"/>
</dbReference>
<accession>A0A2I1FTC4</accession>
<dbReference type="Gene3D" id="1.50.40.10">
    <property type="entry name" value="Mitochondrial carrier domain"/>
    <property type="match status" value="2"/>
</dbReference>
<gene>
    <name evidence="11" type="ORF">RhiirA4_390656</name>
</gene>
<reference evidence="11 12" key="1">
    <citation type="submission" date="2015-10" db="EMBL/GenBank/DDBJ databases">
        <title>Genome analyses suggest a sexual origin of heterokaryosis in a supposedly ancient asexual fungus.</title>
        <authorList>
            <person name="Ropars J."/>
            <person name="Sedzielewska K."/>
            <person name="Noel J."/>
            <person name="Charron P."/>
            <person name="Farinelli L."/>
            <person name="Marton T."/>
            <person name="Kruger M."/>
            <person name="Pelin A."/>
            <person name="Brachmann A."/>
            <person name="Corradi N."/>
        </authorList>
    </citation>
    <scope>NUCLEOTIDE SEQUENCE [LARGE SCALE GENOMIC DNA]</scope>
    <source>
        <strain evidence="11 12">A4</strain>
    </source>
</reference>
<comment type="similarity">
    <text evidence="2 9">Belongs to the mitochondrial carrier (TC 2.A.29) family.</text>
</comment>
<comment type="caution">
    <text evidence="11">The sequence shown here is derived from an EMBL/GenBank/DDBJ whole genome shotgun (WGS) entry which is preliminary data.</text>
</comment>
<keyword evidence="3 9" id="KW-0813">Transport</keyword>
<dbReference type="VEuPathDB" id="FungiDB:RhiirA1_415820"/>
<sequence>MNHQQLGPDQAIDFKRYYFYGFIINLLPIYVFYPIRTAKTIQQSNIGTSSSTSFSKVVTERVKIEGVRGLYKGVGVYALGSIGGRLVHFSTYDALRDRVHKGNGKSLGLGWLESCSQTTINAFLGTLSAVTTSSFMVPFDVISQQLQVSKANLSTNTSTNNITNYSALFRRQISTSSTTKQPTFVVTTTHDTAQIPSNVNKQFNISKILLSKNFITHLKPKDVPLHRFLYRGWTAGLLNTISFFPAYFFTYTYTLEQLRLNKYNISFLPSSHFLLSVMAGVLAGATATITSAPFDVVKTKIQIARRAGQGELRWLNVATRVVRTEGIKGLFVGLTARLWIIVPLGSLNFWVFEKVREWSIVNSTLNDENEKNEK</sequence>
<evidence type="ECO:0000256" key="4">
    <source>
        <dbReference type="ARBA" id="ARBA00022692"/>
    </source>
</evidence>
<evidence type="ECO:0000256" key="2">
    <source>
        <dbReference type="ARBA" id="ARBA00006375"/>
    </source>
</evidence>
<feature type="repeat" description="Solcar" evidence="8">
    <location>
        <begin position="12"/>
        <end position="98"/>
    </location>
</feature>
<dbReference type="SUPFAM" id="SSF103506">
    <property type="entry name" value="Mitochondrial carrier"/>
    <property type="match status" value="1"/>
</dbReference>
<dbReference type="InterPro" id="IPR018108">
    <property type="entry name" value="MCP_transmembrane"/>
</dbReference>
<name>A0A2I1FTC4_9GLOM</name>
<dbReference type="OrthoDB" id="269120at2759"/>
<feature type="repeat" description="Solcar" evidence="8">
    <location>
        <begin position="271"/>
        <end position="358"/>
    </location>
</feature>
<dbReference type="Proteomes" id="UP000234323">
    <property type="component" value="Unassembled WGS sequence"/>
</dbReference>
<protein>
    <submittedName>
        <fullName evidence="11">Mitochondrial carrier</fullName>
    </submittedName>
</protein>
<evidence type="ECO:0000256" key="6">
    <source>
        <dbReference type="ARBA" id="ARBA00022989"/>
    </source>
</evidence>
<dbReference type="Pfam" id="PF00153">
    <property type="entry name" value="Mito_carr"/>
    <property type="match status" value="2"/>
</dbReference>
<keyword evidence="12" id="KW-1185">Reference proteome</keyword>
<keyword evidence="6 10" id="KW-1133">Transmembrane helix</keyword>
<evidence type="ECO:0000313" key="11">
    <source>
        <dbReference type="EMBL" id="PKY37596.1"/>
    </source>
</evidence>
<dbReference type="AlphaFoldDB" id="A0A2I1FTC4"/>
<dbReference type="PROSITE" id="PS50920">
    <property type="entry name" value="SOLCAR"/>
    <property type="match status" value="2"/>
</dbReference>
<feature type="transmembrane region" description="Helical" evidence="10">
    <location>
        <begin position="228"/>
        <end position="253"/>
    </location>
</feature>
<comment type="subcellular location">
    <subcellularLocation>
        <location evidence="1">Membrane</location>
        <topology evidence="1">Multi-pass membrane protein</topology>
    </subcellularLocation>
</comment>
<keyword evidence="5" id="KW-0677">Repeat</keyword>
<keyword evidence="7 8" id="KW-0472">Membrane</keyword>
<evidence type="ECO:0000256" key="1">
    <source>
        <dbReference type="ARBA" id="ARBA00004141"/>
    </source>
</evidence>
<feature type="transmembrane region" description="Helical" evidence="10">
    <location>
        <begin position="330"/>
        <end position="352"/>
    </location>
</feature>
<dbReference type="VEuPathDB" id="FungiDB:RhiirFUN_001520"/>
<feature type="transmembrane region" description="Helical" evidence="10">
    <location>
        <begin position="17"/>
        <end position="35"/>
    </location>
</feature>
<evidence type="ECO:0000256" key="10">
    <source>
        <dbReference type="SAM" id="Phobius"/>
    </source>
</evidence>